<dbReference type="SUPFAM" id="SSF51351">
    <property type="entry name" value="Triosephosphate isomerase (TIM)"/>
    <property type="match status" value="1"/>
</dbReference>
<protein>
    <recommendedName>
        <fullName evidence="6 7">Triosephosphate isomerase</fullName>
        <shortName evidence="6">TIM</shortName>
        <shortName evidence="6">TPI</shortName>
        <ecNumber evidence="6 7">5.3.1.1</ecNumber>
    </recommendedName>
    <alternativeName>
        <fullName evidence="6">Triose-phosphate isomerase</fullName>
    </alternativeName>
</protein>
<evidence type="ECO:0000256" key="5">
    <source>
        <dbReference type="ARBA" id="ARBA00023235"/>
    </source>
</evidence>
<comment type="catalytic activity">
    <reaction evidence="6 7">
        <text>D-glyceraldehyde 3-phosphate = dihydroxyacetone phosphate</text>
        <dbReference type="Rhea" id="RHEA:18585"/>
        <dbReference type="ChEBI" id="CHEBI:57642"/>
        <dbReference type="ChEBI" id="CHEBI:59776"/>
        <dbReference type="EC" id="5.3.1.1"/>
    </reaction>
</comment>
<keyword evidence="9" id="KW-1185">Reference proteome</keyword>
<accession>A0ABR6VJ09</accession>
<dbReference type="CDD" id="cd00311">
    <property type="entry name" value="TIM"/>
    <property type="match status" value="1"/>
</dbReference>
<keyword evidence="2 6" id="KW-0312">Gluconeogenesis</keyword>
<dbReference type="Pfam" id="PF00121">
    <property type="entry name" value="TIM"/>
    <property type="match status" value="1"/>
</dbReference>
<reference evidence="8 9" key="1">
    <citation type="submission" date="2020-08" db="EMBL/GenBank/DDBJ databases">
        <authorList>
            <person name="Liu C."/>
            <person name="Sun Q."/>
        </authorList>
    </citation>
    <scope>NUCLEOTIDE SEQUENCE [LARGE SCALE GENOMIC DNA]</scope>
    <source>
        <strain evidence="8 9">NSJ-59</strain>
    </source>
</reference>
<evidence type="ECO:0000256" key="1">
    <source>
        <dbReference type="ARBA" id="ARBA00007422"/>
    </source>
</evidence>
<keyword evidence="3 6" id="KW-0963">Cytoplasm</keyword>
<dbReference type="EC" id="5.3.1.1" evidence="6 7"/>
<evidence type="ECO:0000256" key="4">
    <source>
        <dbReference type="ARBA" id="ARBA00023152"/>
    </source>
</evidence>
<dbReference type="Proteomes" id="UP000606870">
    <property type="component" value="Unassembled WGS sequence"/>
</dbReference>
<comment type="caution">
    <text evidence="8">The sequence shown here is derived from an EMBL/GenBank/DDBJ whole genome shotgun (WGS) entry which is preliminary data.</text>
</comment>
<dbReference type="PROSITE" id="PS51440">
    <property type="entry name" value="TIM_2"/>
    <property type="match status" value="1"/>
</dbReference>
<organism evidence="8 9">
    <name type="scientific">Megasphaera hominis</name>
    <dbReference type="NCBI Taxonomy" id="159836"/>
    <lineage>
        <taxon>Bacteria</taxon>
        <taxon>Bacillati</taxon>
        <taxon>Bacillota</taxon>
        <taxon>Negativicutes</taxon>
        <taxon>Veillonellales</taxon>
        <taxon>Veillonellaceae</taxon>
        <taxon>Megasphaera</taxon>
    </lineage>
</organism>
<keyword evidence="4 6" id="KW-0324">Glycolysis</keyword>
<dbReference type="PANTHER" id="PTHR21139:SF42">
    <property type="entry name" value="TRIOSEPHOSPHATE ISOMERASE"/>
    <property type="match status" value="1"/>
</dbReference>
<gene>
    <name evidence="6" type="primary">tpiA</name>
    <name evidence="8" type="ORF">H8J70_08410</name>
</gene>
<feature type="binding site" evidence="6">
    <location>
        <begin position="234"/>
        <end position="235"/>
    </location>
    <ligand>
        <name>substrate</name>
    </ligand>
</feature>
<dbReference type="HAMAP" id="MF_00147_B">
    <property type="entry name" value="TIM_B"/>
    <property type="match status" value="1"/>
</dbReference>
<feature type="binding site" evidence="6">
    <location>
        <position position="173"/>
    </location>
    <ligand>
        <name>substrate</name>
    </ligand>
</feature>
<feature type="active site" description="Electrophile" evidence="6">
    <location>
        <position position="95"/>
    </location>
</feature>
<evidence type="ECO:0000313" key="8">
    <source>
        <dbReference type="EMBL" id="MBC3537273.1"/>
    </source>
</evidence>
<dbReference type="GO" id="GO:0004807">
    <property type="term" value="F:triose-phosphate isomerase activity"/>
    <property type="evidence" value="ECO:0007669"/>
    <property type="project" value="UniProtKB-EC"/>
</dbReference>
<evidence type="ECO:0000256" key="6">
    <source>
        <dbReference type="HAMAP-Rule" id="MF_00147"/>
    </source>
</evidence>
<feature type="binding site" evidence="6">
    <location>
        <position position="213"/>
    </location>
    <ligand>
        <name>substrate</name>
    </ligand>
</feature>
<comment type="subcellular location">
    <subcellularLocation>
        <location evidence="6 7">Cytoplasm</location>
    </subcellularLocation>
</comment>
<feature type="active site" description="Proton acceptor" evidence="6">
    <location>
        <position position="167"/>
    </location>
</feature>
<dbReference type="EMBL" id="JACOGK010000023">
    <property type="protein sequence ID" value="MBC3537273.1"/>
    <property type="molecule type" value="Genomic_DNA"/>
</dbReference>
<feature type="binding site" evidence="6">
    <location>
        <begin position="9"/>
        <end position="11"/>
    </location>
    <ligand>
        <name>substrate</name>
    </ligand>
</feature>
<evidence type="ECO:0000256" key="2">
    <source>
        <dbReference type="ARBA" id="ARBA00022432"/>
    </source>
</evidence>
<dbReference type="RefSeq" id="WP_186503542.1">
    <property type="nucleotide sequence ID" value="NZ_JACOGK010000023.1"/>
</dbReference>
<evidence type="ECO:0000256" key="3">
    <source>
        <dbReference type="ARBA" id="ARBA00022490"/>
    </source>
</evidence>
<dbReference type="InterPro" id="IPR022896">
    <property type="entry name" value="TrioseP_Isoase_bac/euk"/>
</dbReference>
<dbReference type="InterPro" id="IPR020861">
    <property type="entry name" value="Triosephosphate_isomerase_AS"/>
</dbReference>
<name>A0ABR6VJ09_9FIRM</name>
<comment type="subunit">
    <text evidence="6 7">Homodimer.</text>
</comment>
<comment type="pathway">
    <text evidence="6 7">Carbohydrate biosynthesis; gluconeogenesis.</text>
</comment>
<evidence type="ECO:0000313" key="9">
    <source>
        <dbReference type="Proteomes" id="UP000606870"/>
    </source>
</evidence>
<dbReference type="NCBIfam" id="TIGR00419">
    <property type="entry name" value="tim"/>
    <property type="match status" value="1"/>
</dbReference>
<dbReference type="PANTHER" id="PTHR21139">
    <property type="entry name" value="TRIOSEPHOSPHATE ISOMERASE"/>
    <property type="match status" value="1"/>
</dbReference>
<comment type="function">
    <text evidence="6">Involved in the gluconeogenesis. Catalyzes stereospecifically the conversion of dihydroxyacetone phosphate (DHAP) to D-glyceraldehyde-3-phosphate (G3P).</text>
</comment>
<dbReference type="InterPro" id="IPR035990">
    <property type="entry name" value="TIM_sf"/>
</dbReference>
<proteinExistence type="inferred from homology"/>
<dbReference type="Gene3D" id="3.20.20.70">
    <property type="entry name" value="Aldolase class I"/>
    <property type="match status" value="1"/>
</dbReference>
<keyword evidence="5 6" id="KW-0413">Isomerase</keyword>
<dbReference type="InterPro" id="IPR000652">
    <property type="entry name" value="Triosephosphate_isomerase"/>
</dbReference>
<evidence type="ECO:0000256" key="7">
    <source>
        <dbReference type="RuleBase" id="RU363013"/>
    </source>
</evidence>
<comment type="similarity">
    <text evidence="1 6 7">Belongs to the triosephosphate isomerase family.</text>
</comment>
<comment type="pathway">
    <text evidence="6 7">Carbohydrate degradation; glycolysis; D-glyceraldehyde 3-phosphate from glycerone phosphate: step 1/1.</text>
</comment>
<sequence length="253" mass="26980">MRKTIIAGNWKMNHTGKDMRETITALAQSLTASVKTEIVVAPVFPYLAEAVTLAKGTPIHIAAQNMHWLDNGAYTGEVAPAMLVDIGVTHVIIGHSERREYNNETDETVRLKVKSALDHGLTPILCCGETLEQRDAGIMQSWVEGQIEKALAGLTAEEMLHVVIAYEPIWAIGTGRTATAAQAEEVCAIIRHKIAALYDAATADAVSILYGGSVKGKNVAELTASPDIDGGLVGGASLKAPDFLEIIQNAVVK</sequence>
<dbReference type="PROSITE" id="PS00171">
    <property type="entry name" value="TIM_1"/>
    <property type="match status" value="1"/>
</dbReference>
<dbReference type="InterPro" id="IPR013785">
    <property type="entry name" value="Aldolase_TIM"/>
</dbReference>